<dbReference type="InterPro" id="IPR011620">
    <property type="entry name" value="Sig_transdc_His_kinase_LytS_TM"/>
</dbReference>
<evidence type="ECO:0000256" key="6">
    <source>
        <dbReference type="SAM" id="Phobius"/>
    </source>
</evidence>
<dbReference type="InterPro" id="IPR050469">
    <property type="entry name" value="Diguanylate_Cyclase"/>
</dbReference>
<evidence type="ECO:0000256" key="5">
    <source>
        <dbReference type="ARBA" id="ARBA00023136"/>
    </source>
</evidence>
<dbReference type="InterPro" id="IPR043128">
    <property type="entry name" value="Rev_trsase/Diguanyl_cyclase"/>
</dbReference>
<dbReference type="GO" id="GO:0071555">
    <property type="term" value="P:cell wall organization"/>
    <property type="evidence" value="ECO:0007669"/>
    <property type="project" value="InterPro"/>
</dbReference>
<organism evidence="8 9">
    <name type="scientific">Metabacillus mangrovi</name>
    <dbReference type="NCBI Taxonomy" id="1491830"/>
    <lineage>
        <taxon>Bacteria</taxon>
        <taxon>Bacillati</taxon>
        <taxon>Bacillota</taxon>
        <taxon>Bacilli</taxon>
        <taxon>Bacillales</taxon>
        <taxon>Bacillaceae</taxon>
        <taxon>Metabacillus</taxon>
    </lineage>
</organism>
<name>A0A7X2S7H2_9BACI</name>
<reference evidence="8 9" key="1">
    <citation type="journal article" date="2017" name="Int. J. Syst. Evol. Microbiol.">
        <title>Bacillus mangrovi sp. nov., isolated from a sediment sample from a mangrove forest.</title>
        <authorList>
            <person name="Gupta V."/>
            <person name="Singh P.K."/>
            <person name="Korpole S."/>
            <person name="Tanuku N.R.S."/>
            <person name="Pinnaka A.K."/>
        </authorList>
    </citation>
    <scope>NUCLEOTIDE SEQUENCE [LARGE SCALE GENOMIC DNA]</scope>
    <source>
        <strain evidence="8 9">KCTC 33872</strain>
    </source>
</reference>
<accession>A0A7X2S7H2</accession>
<protein>
    <submittedName>
        <fullName evidence="8">Diguanylate cyclase</fullName>
    </submittedName>
</protein>
<keyword evidence="4 6" id="KW-1133">Transmembrane helix</keyword>
<dbReference type="EMBL" id="WMIB01000017">
    <property type="protein sequence ID" value="MTH54700.1"/>
    <property type="molecule type" value="Genomic_DNA"/>
</dbReference>
<dbReference type="PROSITE" id="PS50887">
    <property type="entry name" value="GGDEF"/>
    <property type="match status" value="1"/>
</dbReference>
<sequence length="374" mass="41687">MEGVFPVLIRDLITHTAILTSFLFIAGQIFRNHPTDLNVYTRLFTGLTAGVLGTLLMVFYSIPVDGQLLLDFRFFAVLLAAMYGGMSASFLSASIINAARIAIYGWSFTTMTAVAALYMIAAICTLIAKAKLNRLMKAVLMNFSTVAVVMIAYYTVLQDRGQLLKLYQLILLVGLPSGFFLTYVADYIKRSNIQFHNLKNISSKDYLTGLNNVRRFDELLNTSVRRALKTRKNLSMLLIDLDYFKRVNDTYGHPAGDAVLKQTARLLELQSRDKEEVSRNGGEEFSIVLYNCNLQSAAALAEKIRRAIEEEPFVLPDGTVIRLTASIGAACYPENTETTALLYETADQGLYAAKRTGRNRVEYLGAEKTAMNHT</sequence>
<dbReference type="Proteomes" id="UP000434639">
    <property type="component" value="Unassembled WGS sequence"/>
</dbReference>
<evidence type="ECO:0000259" key="7">
    <source>
        <dbReference type="PROSITE" id="PS50887"/>
    </source>
</evidence>
<keyword evidence="3 6" id="KW-0812">Transmembrane</keyword>
<keyword evidence="9" id="KW-1185">Reference proteome</keyword>
<dbReference type="FunFam" id="3.30.70.270:FF:000001">
    <property type="entry name" value="Diguanylate cyclase domain protein"/>
    <property type="match status" value="1"/>
</dbReference>
<comment type="caution">
    <text evidence="8">The sequence shown here is derived from an EMBL/GenBank/DDBJ whole genome shotgun (WGS) entry which is preliminary data.</text>
</comment>
<feature type="transmembrane region" description="Helical" evidence="6">
    <location>
        <begin position="43"/>
        <end position="62"/>
    </location>
</feature>
<dbReference type="SMART" id="SM00267">
    <property type="entry name" value="GGDEF"/>
    <property type="match status" value="1"/>
</dbReference>
<feature type="transmembrane region" description="Helical" evidence="6">
    <location>
        <begin position="135"/>
        <end position="154"/>
    </location>
</feature>
<dbReference type="GO" id="GO:0005886">
    <property type="term" value="C:plasma membrane"/>
    <property type="evidence" value="ECO:0007669"/>
    <property type="project" value="UniProtKB-SubCell"/>
</dbReference>
<evidence type="ECO:0000313" key="8">
    <source>
        <dbReference type="EMBL" id="MTH54700.1"/>
    </source>
</evidence>
<proteinExistence type="predicted"/>
<evidence type="ECO:0000256" key="1">
    <source>
        <dbReference type="ARBA" id="ARBA00004651"/>
    </source>
</evidence>
<dbReference type="GO" id="GO:1902201">
    <property type="term" value="P:negative regulation of bacterial-type flagellum-dependent cell motility"/>
    <property type="evidence" value="ECO:0007669"/>
    <property type="project" value="TreeGrafter"/>
</dbReference>
<dbReference type="PANTHER" id="PTHR45138">
    <property type="entry name" value="REGULATORY COMPONENTS OF SENSORY TRANSDUCTION SYSTEM"/>
    <property type="match status" value="1"/>
</dbReference>
<dbReference type="PANTHER" id="PTHR45138:SF9">
    <property type="entry name" value="DIGUANYLATE CYCLASE DGCM-RELATED"/>
    <property type="match status" value="1"/>
</dbReference>
<feature type="transmembrane region" description="Helical" evidence="6">
    <location>
        <begin position="166"/>
        <end position="185"/>
    </location>
</feature>
<keyword evidence="2" id="KW-1003">Cell membrane</keyword>
<evidence type="ECO:0000256" key="2">
    <source>
        <dbReference type="ARBA" id="ARBA00022475"/>
    </source>
</evidence>
<comment type="subcellular location">
    <subcellularLocation>
        <location evidence="1">Cell membrane</location>
        <topology evidence="1">Multi-pass membrane protein</topology>
    </subcellularLocation>
</comment>
<feature type="transmembrane region" description="Helical" evidence="6">
    <location>
        <begin position="74"/>
        <end position="96"/>
    </location>
</feature>
<dbReference type="Pfam" id="PF00990">
    <property type="entry name" value="GGDEF"/>
    <property type="match status" value="1"/>
</dbReference>
<feature type="transmembrane region" description="Helical" evidence="6">
    <location>
        <begin position="12"/>
        <end position="31"/>
    </location>
</feature>
<feature type="domain" description="GGDEF" evidence="7">
    <location>
        <begin position="232"/>
        <end position="366"/>
    </location>
</feature>
<dbReference type="InterPro" id="IPR029787">
    <property type="entry name" value="Nucleotide_cyclase"/>
</dbReference>
<evidence type="ECO:0000256" key="4">
    <source>
        <dbReference type="ARBA" id="ARBA00022989"/>
    </source>
</evidence>
<dbReference type="GO" id="GO:0043709">
    <property type="term" value="P:cell adhesion involved in single-species biofilm formation"/>
    <property type="evidence" value="ECO:0007669"/>
    <property type="project" value="TreeGrafter"/>
</dbReference>
<keyword evidence="5 6" id="KW-0472">Membrane</keyword>
<dbReference type="CDD" id="cd01949">
    <property type="entry name" value="GGDEF"/>
    <property type="match status" value="1"/>
</dbReference>
<evidence type="ECO:0000313" key="9">
    <source>
        <dbReference type="Proteomes" id="UP000434639"/>
    </source>
</evidence>
<dbReference type="Pfam" id="PF07694">
    <property type="entry name" value="5TM-5TMR_LYT"/>
    <property type="match status" value="1"/>
</dbReference>
<dbReference type="InterPro" id="IPR000160">
    <property type="entry name" value="GGDEF_dom"/>
</dbReference>
<dbReference type="GO" id="GO:0052621">
    <property type="term" value="F:diguanylate cyclase activity"/>
    <property type="evidence" value="ECO:0007669"/>
    <property type="project" value="TreeGrafter"/>
</dbReference>
<dbReference type="NCBIfam" id="TIGR00254">
    <property type="entry name" value="GGDEF"/>
    <property type="match status" value="1"/>
</dbReference>
<dbReference type="AlphaFoldDB" id="A0A7X2S7H2"/>
<gene>
    <name evidence="8" type="ORF">GKZ89_14955</name>
</gene>
<dbReference type="Gene3D" id="3.30.70.270">
    <property type="match status" value="1"/>
</dbReference>
<feature type="transmembrane region" description="Helical" evidence="6">
    <location>
        <begin position="102"/>
        <end position="128"/>
    </location>
</feature>
<dbReference type="SUPFAM" id="SSF55073">
    <property type="entry name" value="Nucleotide cyclase"/>
    <property type="match status" value="1"/>
</dbReference>
<evidence type="ECO:0000256" key="3">
    <source>
        <dbReference type="ARBA" id="ARBA00022692"/>
    </source>
</evidence>
<dbReference type="OrthoDB" id="9759607at2"/>
<dbReference type="GO" id="GO:0000155">
    <property type="term" value="F:phosphorelay sensor kinase activity"/>
    <property type="evidence" value="ECO:0007669"/>
    <property type="project" value="InterPro"/>
</dbReference>